<dbReference type="GO" id="GO:0008233">
    <property type="term" value="F:peptidase activity"/>
    <property type="evidence" value="ECO:0007669"/>
    <property type="project" value="InterPro"/>
</dbReference>
<evidence type="ECO:0000259" key="4">
    <source>
        <dbReference type="Pfam" id="PF00561"/>
    </source>
</evidence>
<proteinExistence type="inferred from homology"/>
<name>A0A1H3W905_9BACT</name>
<sequence length="305" mass="34245">MKKLLALILVVIVCQSLKAQSSDQSLLKMQDGTGLFVKQSGNGPLCIFVHGGPGAWSKSFENLKGSLLEKELSMVYYDQRGCGRSQNAAADDYSLEKMISDIEQIRTHYGVDKIYLMAHSFGGILAVNYAARYPEHLAGIILANVTLHLSYSLQNQLTYINGLLGTTFKPENNSDSALFSTFLRAKQALGEKGLNYKMLSDNKAHVEEVDKIDQSNPSSYGFAKVVFNMPVYWKNYIPLSEKIRVPVLVITGNKDHSIGENHYRSFRFPQMTLKKIDGGHLLYYDNNAEFIRTVFDFVHQQPAEQ</sequence>
<keyword evidence="3" id="KW-0732">Signal</keyword>
<dbReference type="InterPro" id="IPR029058">
    <property type="entry name" value="AB_hydrolase_fold"/>
</dbReference>
<evidence type="ECO:0000256" key="2">
    <source>
        <dbReference type="ARBA" id="ARBA00022801"/>
    </source>
</evidence>
<dbReference type="EMBL" id="FNQY01000002">
    <property type="protein sequence ID" value="SDZ83566.1"/>
    <property type="molecule type" value="Genomic_DNA"/>
</dbReference>
<comment type="similarity">
    <text evidence="1">Belongs to the peptidase S33 family.</text>
</comment>
<dbReference type="Pfam" id="PF00561">
    <property type="entry name" value="Abhydrolase_1"/>
    <property type="match status" value="1"/>
</dbReference>
<feature type="chain" id="PRO_5011662063" evidence="3">
    <location>
        <begin position="20"/>
        <end position="305"/>
    </location>
</feature>
<dbReference type="Proteomes" id="UP000199041">
    <property type="component" value="Unassembled WGS sequence"/>
</dbReference>
<dbReference type="InterPro" id="IPR002410">
    <property type="entry name" value="Peptidase_S33"/>
</dbReference>
<dbReference type="GO" id="GO:0016020">
    <property type="term" value="C:membrane"/>
    <property type="evidence" value="ECO:0007669"/>
    <property type="project" value="TreeGrafter"/>
</dbReference>
<evidence type="ECO:0000256" key="1">
    <source>
        <dbReference type="ARBA" id="ARBA00010088"/>
    </source>
</evidence>
<evidence type="ECO:0000313" key="5">
    <source>
        <dbReference type="EMBL" id="SDZ83566.1"/>
    </source>
</evidence>
<dbReference type="GO" id="GO:0006508">
    <property type="term" value="P:proteolysis"/>
    <property type="evidence" value="ECO:0007669"/>
    <property type="project" value="InterPro"/>
</dbReference>
<dbReference type="PANTHER" id="PTHR43798:SF33">
    <property type="entry name" value="HYDROLASE, PUTATIVE (AFU_ORTHOLOGUE AFUA_2G14860)-RELATED"/>
    <property type="match status" value="1"/>
</dbReference>
<dbReference type="AlphaFoldDB" id="A0A1H3W905"/>
<reference evidence="5 6" key="1">
    <citation type="submission" date="2016-10" db="EMBL/GenBank/DDBJ databases">
        <authorList>
            <person name="de Groot N.N."/>
        </authorList>
    </citation>
    <scope>NUCLEOTIDE SEQUENCE [LARGE SCALE GENOMIC DNA]</scope>
    <source>
        <strain evidence="5 6">Vu-144</strain>
    </source>
</reference>
<gene>
    <name evidence="5" type="ORF">SAMN05192529_102234</name>
</gene>
<keyword evidence="6" id="KW-1185">Reference proteome</keyword>
<evidence type="ECO:0000313" key="6">
    <source>
        <dbReference type="Proteomes" id="UP000199041"/>
    </source>
</evidence>
<dbReference type="OrthoDB" id="9796770at2"/>
<dbReference type="PRINTS" id="PR00793">
    <property type="entry name" value="PROAMNOPTASE"/>
</dbReference>
<dbReference type="InterPro" id="IPR050266">
    <property type="entry name" value="AB_hydrolase_sf"/>
</dbReference>
<dbReference type="Gene3D" id="3.40.50.1820">
    <property type="entry name" value="alpha/beta hydrolase"/>
    <property type="match status" value="1"/>
</dbReference>
<evidence type="ECO:0000256" key="3">
    <source>
        <dbReference type="SAM" id="SignalP"/>
    </source>
</evidence>
<accession>A0A1H3W905</accession>
<dbReference type="SUPFAM" id="SSF53474">
    <property type="entry name" value="alpha/beta-Hydrolases"/>
    <property type="match status" value="1"/>
</dbReference>
<dbReference type="InterPro" id="IPR000073">
    <property type="entry name" value="AB_hydrolase_1"/>
</dbReference>
<dbReference type="STRING" id="551991.SAMN05192529_102234"/>
<organism evidence="5 6">
    <name type="scientific">Arachidicoccus rhizosphaerae</name>
    <dbReference type="NCBI Taxonomy" id="551991"/>
    <lineage>
        <taxon>Bacteria</taxon>
        <taxon>Pseudomonadati</taxon>
        <taxon>Bacteroidota</taxon>
        <taxon>Chitinophagia</taxon>
        <taxon>Chitinophagales</taxon>
        <taxon>Chitinophagaceae</taxon>
        <taxon>Arachidicoccus</taxon>
    </lineage>
</organism>
<dbReference type="PANTHER" id="PTHR43798">
    <property type="entry name" value="MONOACYLGLYCEROL LIPASE"/>
    <property type="match status" value="1"/>
</dbReference>
<feature type="signal peptide" evidence="3">
    <location>
        <begin position="1"/>
        <end position="19"/>
    </location>
</feature>
<dbReference type="RefSeq" id="WP_091393381.1">
    <property type="nucleotide sequence ID" value="NZ_FNQY01000002.1"/>
</dbReference>
<protein>
    <submittedName>
        <fullName evidence="5">Proline iminopeptidase</fullName>
    </submittedName>
</protein>
<keyword evidence="2" id="KW-0378">Hydrolase</keyword>
<feature type="domain" description="AB hydrolase-1" evidence="4">
    <location>
        <begin position="47"/>
        <end position="286"/>
    </location>
</feature>